<reference evidence="1" key="1">
    <citation type="submission" date="2021-01" db="EMBL/GenBank/DDBJ databases">
        <title>Adiantum capillus-veneris genome.</title>
        <authorList>
            <person name="Fang Y."/>
            <person name="Liao Q."/>
        </authorList>
    </citation>
    <scope>NUCLEOTIDE SEQUENCE</scope>
    <source>
        <strain evidence="1">H3</strain>
        <tissue evidence="1">Leaf</tissue>
    </source>
</reference>
<evidence type="ECO:0000313" key="2">
    <source>
        <dbReference type="Proteomes" id="UP000886520"/>
    </source>
</evidence>
<dbReference type="PANTHER" id="PTHR31182:SF21">
    <property type="entry name" value="C2 NT-TYPE DOMAIN-CONTAINING PROTEIN"/>
    <property type="match status" value="1"/>
</dbReference>
<comment type="caution">
    <text evidence="1">The sequence shown here is derived from an EMBL/GenBank/DDBJ whole genome shotgun (WGS) entry which is preliminary data.</text>
</comment>
<keyword evidence="2" id="KW-1185">Reference proteome</keyword>
<organism evidence="1 2">
    <name type="scientific">Adiantum capillus-veneris</name>
    <name type="common">Maidenhair fern</name>
    <dbReference type="NCBI Taxonomy" id="13818"/>
    <lineage>
        <taxon>Eukaryota</taxon>
        <taxon>Viridiplantae</taxon>
        <taxon>Streptophyta</taxon>
        <taxon>Embryophyta</taxon>
        <taxon>Tracheophyta</taxon>
        <taxon>Polypodiopsida</taxon>
        <taxon>Polypodiidae</taxon>
        <taxon>Polypodiales</taxon>
        <taxon>Pteridineae</taxon>
        <taxon>Pteridaceae</taxon>
        <taxon>Vittarioideae</taxon>
        <taxon>Adiantum</taxon>
    </lineage>
</organism>
<proteinExistence type="predicted"/>
<sequence>MLSSAIYECLDFGEELFTIGSWEHKDLVSRDGNMNFSTSVFFASIDQRSERAGESACTALVAVIDDWLHKNPNCMPIKAEYDTLIREGSAEWRKLFDVEAYRSKFVDGHFDLEAVINARIRPLAVDHESSFIGFFQPEGLDDTYNNFLQGAKYFEEIWATIDR</sequence>
<dbReference type="PANTHER" id="PTHR31182">
    <property type="entry name" value="C2 NT-TYPE DOMAIN-CONTAINING PROTEIN"/>
    <property type="match status" value="1"/>
</dbReference>
<accession>A0A9D4UAN9</accession>
<dbReference type="AlphaFoldDB" id="A0A9D4UAN9"/>
<protein>
    <submittedName>
        <fullName evidence="1">Uncharacterized protein</fullName>
    </submittedName>
</protein>
<gene>
    <name evidence="1" type="ORF">GOP47_0022073</name>
</gene>
<name>A0A9D4UAN9_ADICA</name>
<dbReference type="Proteomes" id="UP000886520">
    <property type="component" value="Chromosome 21"/>
</dbReference>
<dbReference type="EMBL" id="JABFUD020000021">
    <property type="protein sequence ID" value="KAI5063526.1"/>
    <property type="molecule type" value="Genomic_DNA"/>
</dbReference>
<dbReference type="OrthoDB" id="733571at2759"/>
<evidence type="ECO:0000313" key="1">
    <source>
        <dbReference type="EMBL" id="KAI5063526.1"/>
    </source>
</evidence>